<sequence>MSTICLEQLPTDALTQVCNRLSPSSRLMLRQTCRWACRISDETCLRLGGVAETDIRSMVTSTLGNNDYGGRFRNIHYLHMCLSGTCDRHQNGAPAAIANKESRPGWPVLLSQLRFLRGVNLTSCKQFTQEQFQQLAASCPALVMLHVHRDANPNCNSVDITQKRPSSGQLFLGAAHPDRGSRGGDGLMCRPTVSEPWALLGLTFAPLAACTKLRELKLYDTPPLLVNSFDRPTGLPGGALLSLGCLTQLQSLALAGVAAGLDLCHCISRLTGLTRLELALLPACCESGSARWRRPRQQQPKLMATAADVLGPRDDEVTLPRELYDMVLSANLSSLETLQLDLPQPPLPAAAAASGGAAASSRPVSLLAPMTLACSPEHLEALMTCGMSLRRLQALHLRGWVPWGISGRCRRPMGRLPYGQGVVPGVVPYSHHLSELLIRWAFHRVATSINGPESGGGGGGGGVNDHGDDGDLLPRDVRGQLAAGRLPLGRAVRHAAWDSTAAPPRARLPACLRLRVSILEEEPTALFPEHQGTAAAAAAVAITSRNGGSSKCYAYLQSAASHVDLDLLLPPPIGATPDHWVADPPEIGSTPGPADPHLLAMAVRAAGGSRLAAPLRWLPYQLPNLYGLRLAYNAVDERAVALLAAGLPALRRLALGRVELSAGGRGGLMSRASPHAVVLSAFVQPLGSLQHLSELRFGQITIHQQNQQQQTQRQQTQAKHRPHQEEQQHQEAPSTPMVAATLATTSTTMIRMGARIAFIGDNTGAEAQGMAGGGAPATAATATSATTIADPETSVAGVLRELEDCCLAFSLPAALKTQRRFWPPSYSSSLPHAAAAAARAGGDPACGSTASGSTAPAAGAALSSAAPVPLAVMGAGTQVHLGTQLVVVVPPQAVSLEHAVVASDANGLRRRLHHVRCCTTCLLSCRTCTIVTVVICVNC</sequence>
<evidence type="ECO:0008006" key="4">
    <source>
        <dbReference type="Google" id="ProtNLM"/>
    </source>
</evidence>
<evidence type="ECO:0000313" key="2">
    <source>
        <dbReference type="EMBL" id="EFJ47838.1"/>
    </source>
</evidence>
<dbReference type="InterPro" id="IPR036047">
    <property type="entry name" value="F-box-like_dom_sf"/>
</dbReference>
<accession>D8TX28</accession>
<dbReference type="Proteomes" id="UP000001058">
    <property type="component" value="Unassembled WGS sequence"/>
</dbReference>
<gene>
    <name evidence="2" type="ORF">VOLCADRAFT_104920</name>
</gene>
<evidence type="ECO:0000313" key="3">
    <source>
        <dbReference type="Proteomes" id="UP000001058"/>
    </source>
</evidence>
<keyword evidence="3" id="KW-1185">Reference proteome</keyword>
<dbReference type="AlphaFoldDB" id="D8TX28"/>
<feature type="compositionally biased region" description="Low complexity" evidence="1">
    <location>
        <begin position="703"/>
        <end position="717"/>
    </location>
</feature>
<dbReference type="KEGG" id="vcn:VOLCADRAFT_104920"/>
<organism evidence="3">
    <name type="scientific">Volvox carteri f. nagariensis</name>
    <dbReference type="NCBI Taxonomy" id="3068"/>
    <lineage>
        <taxon>Eukaryota</taxon>
        <taxon>Viridiplantae</taxon>
        <taxon>Chlorophyta</taxon>
        <taxon>core chlorophytes</taxon>
        <taxon>Chlorophyceae</taxon>
        <taxon>CS clade</taxon>
        <taxon>Chlamydomonadales</taxon>
        <taxon>Volvocaceae</taxon>
        <taxon>Volvox</taxon>
    </lineage>
</organism>
<proteinExistence type="predicted"/>
<dbReference type="RefSeq" id="XP_002950944.1">
    <property type="nucleotide sequence ID" value="XM_002950898.1"/>
</dbReference>
<feature type="region of interest" description="Disordered" evidence="1">
    <location>
        <begin position="703"/>
        <end position="737"/>
    </location>
</feature>
<dbReference type="InParanoid" id="D8TX28"/>
<name>D8TX28_VOLCA</name>
<dbReference type="OrthoDB" id="550560at2759"/>
<reference evidence="2 3" key="1">
    <citation type="journal article" date="2010" name="Science">
        <title>Genomic analysis of organismal complexity in the multicellular green alga Volvox carteri.</title>
        <authorList>
            <person name="Prochnik S.E."/>
            <person name="Umen J."/>
            <person name="Nedelcu A.M."/>
            <person name="Hallmann A."/>
            <person name="Miller S.M."/>
            <person name="Nishii I."/>
            <person name="Ferris P."/>
            <person name="Kuo A."/>
            <person name="Mitros T."/>
            <person name="Fritz-Laylin L.K."/>
            <person name="Hellsten U."/>
            <person name="Chapman J."/>
            <person name="Simakov O."/>
            <person name="Rensing S.A."/>
            <person name="Terry A."/>
            <person name="Pangilinan J."/>
            <person name="Kapitonov V."/>
            <person name="Jurka J."/>
            <person name="Salamov A."/>
            <person name="Shapiro H."/>
            <person name="Schmutz J."/>
            <person name="Grimwood J."/>
            <person name="Lindquist E."/>
            <person name="Lucas S."/>
            <person name="Grigoriev I.V."/>
            <person name="Schmitt R."/>
            <person name="Kirk D."/>
            <person name="Rokhsar D.S."/>
        </authorList>
    </citation>
    <scope>NUCLEOTIDE SEQUENCE [LARGE SCALE GENOMIC DNA]</scope>
    <source>
        <strain evidence="3">f. Nagariensis / Eve</strain>
    </source>
</reference>
<dbReference type="SUPFAM" id="SSF81383">
    <property type="entry name" value="F-box domain"/>
    <property type="match status" value="1"/>
</dbReference>
<feature type="region of interest" description="Disordered" evidence="1">
    <location>
        <begin position="451"/>
        <end position="472"/>
    </location>
</feature>
<protein>
    <recommendedName>
        <fullName evidence="4">F-box domain-containing protein</fullName>
    </recommendedName>
</protein>
<feature type="compositionally biased region" description="Gly residues" evidence="1">
    <location>
        <begin position="453"/>
        <end position="464"/>
    </location>
</feature>
<dbReference type="GeneID" id="9616869"/>
<dbReference type="SUPFAM" id="SSF52047">
    <property type="entry name" value="RNI-like"/>
    <property type="match status" value="1"/>
</dbReference>
<dbReference type="EMBL" id="GL378342">
    <property type="protein sequence ID" value="EFJ47838.1"/>
    <property type="molecule type" value="Genomic_DNA"/>
</dbReference>
<evidence type="ECO:0000256" key="1">
    <source>
        <dbReference type="SAM" id="MobiDB-lite"/>
    </source>
</evidence>